<protein>
    <submittedName>
        <fullName evidence="2">Uncharacterized protein</fullName>
    </submittedName>
</protein>
<sequence length="107" mass="11887">MNVKRLMDLEWAKPEPVFNSWTFAIGPTMKRLRSQEDVGVKQSKGTGAKAEIEWEEDKGIVVGSIQIPKEESTAFSLTGLSLLLSSPELRGADPRSFGKNRHSNQTL</sequence>
<evidence type="ECO:0000313" key="2">
    <source>
        <dbReference type="EMBL" id="KAK4412644.1"/>
    </source>
</evidence>
<evidence type="ECO:0000313" key="3">
    <source>
        <dbReference type="Proteomes" id="UP001293254"/>
    </source>
</evidence>
<feature type="region of interest" description="Disordered" evidence="1">
    <location>
        <begin position="88"/>
        <end position="107"/>
    </location>
</feature>
<dbReference type="Proteomes" id="UP001293254">
    <property type="component" value="Unassembled WGS sequence"/>
</dbReference>
<dbReference type="AlphaFoldDB" id="A0AAE1XJ12"/>
<reference evidence="2" key="1">
    <citation type="submission" date="2020-06" db="EMBL/GenBank/DDBJ databases">
        <authorList>
            <person name="Li T."/>
            <person name="Hu X."/>
            <person name="Zhang T."/>
            <person name="Song X."/>
            <person name="Zhang H."/>
            <person name="Dai N."/>
            <person name="Sheng W."/>
            <person name="Hou X."/>
            <person name="Wei L."/>
        </authorList>
    </citation>
    <scope>NUCLEOTIDE SEQUENCE</scope>
    <source>
        <strain evidence="2">3651</strain>
        <tissue evidence="2">Leaf</tissue>
    </source>
</reference>
<organism evidence="2 3">
    <name type="scientific">Sesamum alatum</name>
    <dbReference type="NCBI Taxonomy" id="300844"/>
    <lineage>
        <taxon>Eukaryota</taxon>
        <taxon>Viridiplantae</taxon>
        <taxon>Streptophyta</taxon>
        <taxon>Embryophyta</taxon>
        <taxon>Tracheophyta</taxon>
        <taxon>Spermatophyta</taxon>
        <taxon>Magnoliopsida</taxon>
        <taxon>eudicotyledons</taxon>
        <taxon>Gunneridae</taxon>
        <taxon>Pentapetalae</taxon>
        <taxon>asterids</taxon>
        <taxon>lamiids</taxon>
        <taxon>Lamiales</taxon>
        <taxon>Pedaliaceae</taxon>
        <taxon>Sesamum</taxon>
    </lineage>
</organism>
<name>A0AAE1XJ12_9LAMI</name>
<gene>
    <name evidence="2" type="ORF">Salat_2911500</name>
</gene>
<dbReference type="EMBL" id="JACGWO010000013">
    <property type="protein sequence ID" value="KAK4412644.1"/>
    <property type="molecule type" value="Genomic_DNA"/>
</dbReference>
<reference evidence="2" key="2">
    <citation type="journal article" date="2024" name="Plant">
        <title>Genomic evolution and insights into agronomic trait innovations of Sesamum species.</title>
        <authorList>
            <person name="Miao H."/>
            <person name="Wang L."/>
            <person name="Qu L."/>
            <person name="Liu H."/>
            <person name="Sun Y."/>
            <person name="Le M."/>
            <person name="Wang Q."/>
            <person name="Wei S."/>
            <person name="Zheng Y."/>
            <person name="Lin W."/>
            <person name="Duan Y."/>
            <person name="Cao H."/>
            <person name="Xiong S."/>
            <person name="Wang X."/>
            <person name="Wei L."/>
            <person name="Li C."/>
            <person name="Ma Q."/>
            <person name="Ju M."/>
            <person name="Zhao R."/>
            <person name="Li G."/>
            <person name="Mu C."/>
            <person name="Tian Q."/>
            <person name="Mei H."/>
            <person name="Zhang T."/>
            <person name="Gao T."/>
            <person name="Zhang H."/>
        </authorList>
    </citation>
    <scope>NUCLEOTIDE SEQUENCE</scope>
    <source>
        <strain evidence="2">3651</strain>
    </source>
</reference>
<keyword evidence="3" id="KW-1185">Reference proteome</keyword>
<evidence type="ECO:0000256" key="1">
    <source>
        <dbReference type="SAM" id="MobiDB-lite"/>
    </source>
</evidence>
<proteinExistence type="predicted"/>
<comment type="caution">
    <text evidence="2">The sequence shown here is derived from an EMBL/GenBank/DDBJ whole genome shotgun (WGS) entry which is preliminary data.</text>
</comment>
<feature type="compositionally biased region" description="Basic residues" evidence="1">
    <location>
        <begin position="98"/>
        <end position="107"/>
    </location>
</feature>
<accession>A0AAE1XJ12</accession>